<evidence type="ECO:0000256" key="4">
    <source>
        <dbReference type="ARBA" id="ARBA00023125"/>
    </source>
</evidence>
<gene>
    <name evidence="6" type="ORF">HPB51_022923</name>
</gene>
<dbReference type="Pfam" id="PF05485">
    <property type="entry name" value="THAP"/>
    <property type="match status" value="1"/>
</dbReference>
<evidence type="ECO:0000313" key="7">
    <source>
        <dbReference type="Proteomes" id="UP000821866"/>
    </source>
</evidence>
<dbReference type="VEuPathDB" id="VectorBase:LOC119176397"/>
<organism evidence="6 7">
    <name type="scientific">Rhipicephalus microplus</name>
    <name type="common">Cattle tick</name>
    <name type="synonym">Boophilus microplus</name>
    <dbReference type="NCBI Taxonomy" id="6941"/>
    <lineage>
        <taxon>Eukaryota</taxon>
        <taxon>Metazoa</taxon>
        <taxon>Ecdysozoa</taxon>
        <taxon>Arthropoda</taxon>
        <taxon>Chelicerata</taxon>
        <taxon>Arachnida</taxon>
        <taxon>Acari</taxon>
        <taxon>Parasitiformes</taxon>
        <taxon>Ixodida</taxon>
        <taxon>Ixodoidea</taxon>
        <taxon>Ixodidae</taxon>
        <taxon>Rhipicephalinae</taxon>
        <taxon>Rhipicephalus</taxon>
        <taxon>Boophilus</taxon>
    </lineage>
</organism>
<protein>
    <recommendedName>
        <fullName evidence="5">THAP-type domain-containing protein</fullName>
    </recommendedName>
</protein>
<dbReference type="EMBL" id="JABSTU010000008">
    <property type="protein sequence ID" value="KAH8024418.1"/>
    <property type="molecule type" value="Genomic_DNA"/>
</dbReference>
<evidence type="ECO:0000313" key="6">
    <source>
        <dbReference type="EMBL" id="KAH8024418.1"/>
    </source>
</evidence>
<evidence type="ECO:0000259" key="5">
    <source>
        <dbReference type="Pfam" id="PF05485"/>
    </source>
</evidence>
<keyword evidence="1" id="KW-0479">Metal-binding</keyword>
<dbReference type="AlphaFoldDB" id="A0A9J6DRE0"/>
<keyword evidence="2" id="KW-0863">Zinc-finger</keyword>
<accession>A0A9J6DRE0</accession>
<dbReference type="GO" id="GO:0008270">
    <property type="term" value="F:zinc ion binding"/>
    <property type="evidence" value="ECO:0007669"/>
    <property type="project" value="UniProtKB-KW"/>
</dbReference>
<dbReference type="Proteomes" id="UP000821866">
    <property type="component" value="Chromosome 6"/>
</dbReference>
<dbReference type="InterPro" id="IPR006612">
    <property type="entry name" value="THAP_Znf"/>
</dbReference>
<dbReference type="VEuPathDB" id="VectorBase:LOC119162131"/>
<sequence>MRCVPQCTNRAVKDVISLHSFPLDVRLQKEWVVKLHIGKPVTLPMKVRSAHFVTEDFFRSSIGSASQGTCWEPAQPVRVSPCEENPDEALSRLFSVSRTNISRHFYSTLCNLSVVLKCAIPWPNKQEIASNLPKCFEEFKEQHCNLCLQRSEFPALQEQWPCKIVFETCRTCTVMPHLAGECERICLVRAEVMPF</sequence>
<name>A0A9J6DRE0_RHIMP</name>
<evidence type="ECO:0000256" key="2">
    <source>
        <dbReference type="ARBA" id="ARBA00022771"/>
    </source>
</evidence>
<comment type="caution">
    <text evidence="6">The sequence shown here is derived from an EMBL/GenBank/DDBJ whole genome shotgun (WGS) entry which is preliminary data.</text>
</comment>
<feature type="domain" description="THAP-type" evidence="5">
    <location>
        <begin position="3"/>
        <end position="57"/>
    </location>
</feature>
<reference evidence="6" key="1">
    <citation type="journal article" date="2020" name="Cell">
        <title>Large-Scale Comparative Analyses of Tick Genomes Elucidate Their Genetic Diversity and Vector Capacities.</title>
        <authorList>
            <consortium name="Tick Genome and Microbiome Consortium (TIGMIC)"/>
            <person name="Jia N."/>
            <person name="Wang J."/>
            <person name="Shi W."/>
            <person name="Du L."/>
            <person name="Sun Y."/>
            <person name="Zhan W."/>
            <person name="Jiang J.F."/>
            <person name="Wang Q."/>
            <person name="Zhang B."/>
            <person name="Ji P."/>
            <person name="Bell-Sakyi L."/>
            <person name="Cui X.M."/>
            <person name="Yuan T.T."/>
            <person name="Jiang B.G."/>
            <person name="Yang W.F."/>
            <person name="Lam T.T."/>
            <person name="Chang Q.C."/>
            <person name="Ding S.J."/>
            <person name="Wang X.J."/>
            <person name="Zhu J.G."/>
            <person name="Ruan X.D."/>
            <person name="Zhao L."/>
            <person name="Wei J.T."/>
            <person name="Ye R.Z."/>
            <person name="Que T.C."/>
            <person name="Du C.H."/>
            <person name="Zhou Y.H."/>
            <person name="Cheng J.X."/>
            <person name="Dai P.F."/>
            <person name="Guo W.B."/>
            <person name="Han X.H."/>
            <person name="Huang E.J."/>
            <person name="Li L.F."/>
            <person name="Wei W."/>
            <person name="Gao Y.C."/>
            <person name="Liu J.Z."/>
            <person name="Shao H.Z."/>
            <person name="Wang X."/>
            <person name="Wang C.C."/>
            <person name="Yang T.C."/>
            <person name="Huo Q.B."/>
            <person name="Li W."/>
            <person name="Chen H.Y."/>
            <person name="Chen S.E."/>
            <person name="Zhou L.G."/>
            <person name="Ni X.B."/>
            <person name="Tian J.H."/>
            <person name="Sheng Y."/>
            <person name="Liu T."/>
            <person name="Pan Y.S."/>
            <person name="Xia L.Y."/>
            <person name="Li J."/>
            <person name="Zhao F."/>
            <person name="Cao W.C."/>
        </authorList>
    </citation>
    <scope>NUCLEOTIDE SEQUENCE</scope>
    <source>
        <strain evidence="6">Rmic-2018</strain>
    </source>
</reference>
<reference evidence="6" key="2">
    <citation type="submission" date="2021-09" db="EMBL/GenBank/DDBJ databases">
        <authorList>
            <person name="Jia N."/>
            <person name="Wang J."/>
            <person name="Shi W."/>
            <person name="Du L."/>
            <person name="Sun Y."/>
            <person name="Zhan W."/>
            <person name="Jiang J."/>
            <person name="Wang Q."/>
            <person name="Zhang B."/>
            <person name="Ji P."/>
            <person name="Sakyi L.B."/>
            <person name="Cui X."/>
            <person name="Yuan T."/>
            <person name="Jiang B."/>
            <person name="Yang W."/>
            <person name="Lam T.T.-Y."/>
            <person name="Chang Q."/>
            <person name="Ding S."/>
            <person name="Wang X."/>
            <person name="Zhu J."/>
            <person name="Ruan X."/>
            <person name="Zhao L."/>
            <person name="Wei J."/>
            <person name="Que T."/>
            <person name="Du C."/>
            <person name="Cheng J."/>
            <person name="Dai P."/>
            <person name="Han X."/>
            <person name="Huang E."/>
            <person name="Gao Y."/>
            <person name="Liu J."/>
            <person name="Shao H."/>
            <person name="Ye R."/>
            <person name="Li L."/>
            <person name="Wei W."/>
            <person name="Wang X."/>
            <person name="Wang C."/>
            <person name="Huo Q."/>
            <person name="Li W."/>
            <person name="Guo W."/>
            <person name="Chen H."/>
            <person name="Chen S."/>
            <person name="Zhou L."/>
            <person name="Zhou L."/>
            <person name="Ni X."/>
            <person name="Tian J."/>
            <person name="Zhou Y."/>
            <person name="Sheng Y."/>
            <person name="Liu T."/>
            <person name="Pan Y."/>
            <person name="Xia L."/>
            <person name="Li J."/>
            <person name="Zhao F."/>
            <person name="Cao W."/>
        </authorList>
    </citation>
    <scope>NUCLEOTIDE SEQUENCE</scope>
    <source>
        <strain evidence="6">Rmic-2018</strain>
        <tissue evidence="6">Larvae</tissue>
    </source>
</reference>
<dbReference type="GO" id="GO:0003677">
    <property type="term" value="F:DNA binding"/>
    <property type="evidence" value="ECO:0007669"/>
    <property type="project" value="UniProtKB-KW"/>
</dbReference>
<keyword evidence="4" id="KW-0238">DNA-binding</keyword>
<evidence type="ECO:0000256" key="3">
    <source>
        <dbReference type="ARBA" id="ARBA00022833"/>
    </source>
</evidence>
<keyword evidence="7" id="KW-1185">Reference proteome</keyword>
<evidence type="ECO:0000256" key="1">
    <source>
        <dbReference type="ARBA" id="ARBA00022723"/>
    </source>
</evidence>
<proteinExistence type="predicted"/>
<keyword evidence="3" id="KW-0862">Zinc</keyword>